<organism evidence="7 8">
    <name type="scientific">Companilactobacillus ginsenosidimutans</name>
    <dbReference type="NCBI Taxonomy" id="1007676"/>
    <lineage>
        <taxon>Bacteria</taxon>
        <taxon>Bacillati</taxon>
        <taxon>Bacillota</taxon>
        <taxon>Bacilli</taxon>
        <taxon>Lactobacillales</taxon>
        <taxon>Lactobacillaceae</taxon>
        <taxon>Companilactobacillus</taxon>
    </lineage>
</organism>
<comment type="catalytic activity">
    <reaction evidence="5">
        <text>GMP + ATP = GDP + ADP</text>
        <dbReference type="Rhea" id="RHEA:20780"/>
        <dbReference type="ChEBI" id="CHEBI:30616"/>
        <dbReference type="ChEBI" id="CHEBI:58115"/>
        <dbReference type="ChEBI" id="CHEBI:58189"/>
        <dbReference type="ChEBI" id="CHEBI:456216"/>
        <dbReference type="EC" id="2.7.4.8"/>
    </reaction>
</comment>
<dbReference type="GO" id="GO:0004385">
    <property type="term" value="F:GMP kinase activity"/>
    <property type="evidence" value="ECO:0007669"/>
    <property type="project" value="UniProtKB-EC"/>
</dbReference>
<dbReference type="KEGG" id="lgn:ABM34_08650"/>
<dbReference type="SUPFAM" id="SSF52540">
    <property type="entry name" value="P-loop containing nucleoside triphosphate hydrolases"/>
    <property type="match status" value="1"/>
</dbReference>
<dbReference type="Proteomes" id="UP000036106">
    <property type="component" value="Chromosome"/>
</dbReference>
<dbReference type="EMBL" id="CP012034">
    <property type="protein sequence ID" value="AKP67593.1"/>
    <property type="molecule type" value="Genomic_DNA"/>
</dbReference>
<accession>A0A0H4QLK8</accession>
<comment type="function">
    <text evidence="1">Essential for recycling GMP and indirectly, cGMP.</text>
</comment>
<dbReference type="Gene3D" id="3.40.50.300">
    <property type="entry name" value="P-loop containing nucleotide triphosphate hydrolases"/>
    <property type="match status" value="1"/>
</dbReference>
<evidence type="ECO:0000256" key="5">
    <source>
        <dbReference type="ARBA" id="ARBA00048594"/>
    </source>
</evidence>
<comment type="similarity">
    <text evidence="2">Belongs to the guanylate kinase family.</text>
</comment>
<keyword evidence="8" id="KW-1185">Reference proteome</keyword>
<dbReference type="InterPro" id="IPR008145">
    <property type="entry name" value="GK/Ca_channel_bsu"/>
</dbReference>
<feature type="domain" description="Guanylate kinase-like" evidence="6">
    <location>
        <begin position="3"/>
        <end position="180"/>
    </location>
</feature>
<dbReference type="PANTHER" id="PTHR23117:SF13">
    <property type="entry name" value="GUANYLATE KINASE"/>
    <property type="match status" value="1"/>
</dbReference>
<keyword evidence="3" id="KW-0808">Transferase</keyword>
<dbReference type="SMART" id="SM00072">
    <property type="entry name" value="GuKc"/>
    <property type="match status" value="1"/>
</dbReference>
<dbReference type="CDD" id="cd00071">
    <property type="entry name" value="GMPK"/>
    <property type="match status" value="1"/>
</dbReference>
<evidence type="ECO:0000256" key="2">
    <source>
        <dbReference type="ARBA" id="ARBA00005790"/>
    </source>
</evidence>
<dbReference type="InterPro" id="IPR008144">
    <property type="entry name" value="Guanylate_kin-like_dom"/>
</dbReference>
<dbReference type="PRINTS" id="PR01100">
    <property type="entry name" value="SHIKIMTKNASE"/>
</dbReference>
<evidence type="ECO:0000313" key="8">
    <source>
        <dbReference type="Proteomes" id="UP000036106"/>
    </source>
</evidence>
<dbReference type="AlphaFoldDB" id="A0A0H4QLK8"/>
<keyword evidence="4 7" id="KW-0418">Kinase</keyword>
<name>A0A0H4QLK8_9LACO</name>
<dbReference type="InterPro" id="IPR027417">
    <property type="entry name" value="P-loop_NTPase"/>
</dbReference>
<dbReference type="STRING" id="1007676.ABM34_08650"/>
<dbReference type="Pfam" id="PF00625">
    <property type="entry name" value="Guanylate_kin"/>
    <property type="match status" value="1"/>
</dbReference>
<gene>
    <name evidence="7" type="ORF">ABM34_08650</name>
</gene>
<dbReference type="PATRIC" id="fig|1007676.4.peg.1746"/>
<dbReference type="PROSITE" id="PS50052">
    <property type="entry name" value="GUANYLATE_KINASE_2"/>
    <property type="match status" value="1"/>
</dbReference>
<dbReference type="OrthoDB" id="1033810at2"/>
<dbReference type="PANTHER" id="PTHR23117">
    <property type="entry name" value="GUANYLATE KINASE-RELATED"/>
    <property type="match status" value="1"/>
</dbReference>
<evidence type="ECO:0000256" key="1">
    <source>
        <dbReference type="ARBA" id="ARBA00003531"/>
    </source>
</evidence>
<protein>
    <submittedName>
        <fullName evidence="7">Guanylate kinase</fullName>
    </submittedName>
</protein>
<proteinExistence type="inferred from homology"/>
<dbReference type="GO" id="GO:0005829">
    <property type="term" value="C:cytosol"/>
    <property type="evidence" value="ECO:0007669"/>
    <property type="project" value="TreeGrafter"/>
</dbReference>
<sequence length="183" mass="20955">MDKKVIVITGASGTGKTTISRYLEDTYNIPHVITHTTRLPRDGEVNGVDYYFETPESFEKNHYLERVEYSGNKYGSSVEGLEETWKKSDIASIVVDTKGAIAYQKKFGDAAIILFLKADPEEVADRLAKRGDEKARLLKRMASEENRRDFEIPKELYGNYYEIVNKDIKKTKDYVNQVIKSVK</sequence>
<dbReference type="RefSeq" id="WP_048705031.1">
    <property type="nucleotide sequence ID" value="NZ_CP012034.1"/>
</dbReference>
<evidence type="ECO:0000259" key="6">
    <source>
        <dbReference type="PROSITE" id="PS50052"/>
    </source>
</evidence>
<reference evidence="8" key="1">
    <citation type="submission" date="2015-07" db="EMBL/GenBank/DDBJ databases">
        <title>Lactobacillus ginsenosidimutans/EMML 3141/ whole genome sequencing.</title>
        <authorList>
            <person name="Kim M.K."/>
            <person name="Im W.-T."/>
            <person name="Srinivasan S."/>
            <person name="Lee J.-J."/>
        </authorList>
    </citation>
    <scope>NUCLEOTIDE SEQUENCE [LARGE SCALE GENOMIC DNA]</scope>
    <source>
        <strain evidence="8">EMML 3041</strain>
    </source>
</reference>
<evidence type="ECO:0000313" key="7">
    <source>
        <dbReference type="EMBL" id="AKP67593.1"/>
    </source>
</evidence>
<evidence type="ECO:0000256" key="3">
    <source>
        <dbReference type="ARBA" id="ARBA00022679"/>
    </source>
</evidence>
<evidence type="ECO:0000256" key="4">
    <source>
        <dbReference type="ARBA" id="ARBA00022777"/>
    </source>
</evidence>